<accession>A0A6G0XL40</accession>
<evidence type="ECO:0000256" key="1">
    <source>
        <dbReference type="SAM" id="MobiDB-lite"/>
    </source>
</evidence>
<reference evidence="2 3" key="1">
    <citation type="submission" date="2019-07" db="EMBL/GenBank/DDBJ databases">
        <title>Genomics analysis of Aphanomyces spp. identifies a new class of oomycete effector associated with host adaptation.</title>
        <authorList>
            <person name="Gaulin E."/>
        </authorList>
    </citation>
    <scope>NUCLEOTIDE SEQUENCE [LARGE SCALE GENOMIC DNA]</scope>
    <source>
        <strain evidence="2 3">ATCC 201684</strain>
    </source>
</reference>
<keyword evidence="3" id="KW-1185">Reference proteome</keyword>
<gene>
    <name evidence="2" type="ORF">Ae201684_003704</name>
</gene>
<dbReference type="EMBL" id="VJMJ01000041">
    <property type="protein sequence ID" value="KAF0741141.1"/>
    <property type="molecule type" value="Genomic_DNA"/>
</dbReference>
<sequence>MREDFTSEKKEETKQNKNMELSDLGILLLTTAPFAEITSWICALNPSFRNERRVHSGVGCLQPRIPFPLHQPLDQDLPSAPPRQPRVGNSKVRKIRSFTKSALDRTS</sequence>
<comment type="caution">
    <text evidence="2">The sequence shown here is derived from an EMBL/GenBank/DDBJ whole genome shotgun (WGS) entry which is preliminary data.</text>
</comment>
<dbReference type="Proteomes" id="UP000481153">
    <property type="component" value="Unassembled WGS sequence"/>
</dbReference>
<protein>
    <submittedName>
        <fullName evidence="2">Uncharacterized protein</fullName>
    </submittedName>
</protein>
<dbReference type="AlphaFoldDB" id="A0A6G0XL40"/>
<proteinExistence type="predicted"/>
<evidence type="ECO:0000313" key="3">
    <source>
        <dbReference type="Proteomes" id="UP000481153"/>
    </source>
</evidence>
<name>A0A6G0XL40_9STRA</name>
<evidence type="ECO:0000313" key="2">
    <source>
        <dbReference type="EMBL" id="KAF0741141.1"/>
    </source>
</evidence>
<feature type="region of interest" description="Disordered" evidence="1">
    <location>
        <begin position="71"/>
        <end position="107"/>
    </location>
</feature>
<organism evidence="2 3">
    <name type="scientific">Aphanomyces euteiches</name>
    <dbReference type="NCBI Taxonomy" id="100861"/>
    <lineage>
        <taxon>Eukaryota</taxon>
        <taxon>Sar</taxon>
        <taxon>Stramenopiles</taxon>
        <taxon>Oomycota</taxon>
        <taxon>Saprolegniomycetes</taxon>
        <taxon>Saprolegniales</taxon>
        <taxon>Verrucalvaceae</taxon>
        <taxon>Aphanomyces</taxon>
    </lineage>
</organism>